<dbReference type="EMBL" id="FO082273">
    <property type="protein sequence ID" value="CCO17431.1"/>
    <property type="molecule type" value="Genomic_DNA"/>
</dbReference>
<evidence type="ECO:0000256" key="2">
    <source>
        <dbReference type="SAM" id="Phobius"/>
    </source>
</evidence>
<dbReference type="AlphaFoldDB" id="K8EHF0"/>
<feature type="compositionally biased region" description="Acidic residues" evidence="1">
    <location>
        <begin position="131"/>
        <end position="141"/>
    </location>
</feature>
<keyword evidence="4" id="KW-1185">Reference proteome</keyword>
<feature type="region of interest" description="Disordered" evidence="1">
    <location>
        <begin position="313"/>
        <end position="343"/>
    </location>
</feature>
<sequence length="675" mass="75766">MERLLVGRGASYRGAAAAPSSSSWVFFACLFFLACFFVLLGKGAEKLESFAIETTGRDESVVEYNSVLARAHGTDAPRIFSGGGVVDKIKEARETFWKSVFVMTRGKEEEEEEEESIDGISKKKVMRQQQQDEDFDEEEESATNADDPSLMKAELPKSYEKALRKDIEKMLRKMPKFTNKTLKSSSAGCLRDDAYSKSNSFGGGGVTSANVPTLEIFPNANARSWPGVNTDVDFHDGKLDEVLGIAASASARSGFFRTEEDEKTNALPTWYTHENGDGYAFGQLEEVNNDAIGSCARKISAAKAVEVHKKETVSQRNAVKANDFHDKNVHETSGGDENSESRKVQRLKRIENLANDPWFMFVGDSTTRHQWKTLLNTLRDQGYRVAASSVKWKKPADMGKKGVDPSKEALKNRKRDQDVILIDRKDYDNVLVLSLRFLVGNHVVKAAATCADFVLNHDYVEDRWPVPEFTAVNDANFEQQTTENEHFGLGDHEAKFATQARSLLRGRMPAGTQPSVIVLNSGLWELPSMIRERQSEFPLKMGGRRNRAHLQPKFTEYESEMFYASRLSQLMRVFSPSVCGFSNTLLWRSTFNSQKKHKSNGEYVARFHEHAMCEARKNGVKVIDGYAIHNKLGNPNKMILTAKVPKEDKVHPSDDTQRVVNQAMLSFLCPINTEE</sequence>
<dbReference type="Proteomes" id="UP000198341">
    <property type="component" value="Chromosome 6"/>
</dbReference>
<proteinExistence type="predicted"/>
<dbReference type="PROSITE" id="PS51257">
    <property type="entry name" value="PROKAR_LIPOPROTEIN"/>
    <property type="match status" value="1"/>
</dbReference>
<dbReference type="GeneID" id="19015351"/>
<organism evidence="3 4">
    <name type="scientific">Bathycoccus prasinos</name>
    <dbReference type="NCBI Taxonomy" id="41875"/>
    <lineage>
        <taxon>Eukaryota</taxon>
        <taxon>Viridiplantae</taxon>
        <taxon>Chlorophyta</taxon>
        <taxon>Mamiellophyceae</taxon>
        <taxon>Mamiellales</taxon>
        <taxon>Bathycoccaceae</taxon>
        <taxon>Bathycoccus</taxon>
    </lineage>
</organism>
<accession>K8EHF0</accession>
<evidence type="ECO:0000313" key="4">
    <source>
        <dbReference type="Proteomes" id="UP000198341"/>
    </source>
</evidence>
<name>K8EHF0_9CHLO</name>
<gene>
    <name evidence="3" type="ORF">Bathy06g03700</name>
</gene>
<dbReference type="RefSeq" id="XP_007512831.1">
    <property type="nucleotide sequence ID" value="XM_007512769.1"/>
</dbReference>
<keyword evidence="2" id="KW-0472">Membrane</keyword>
<reference evidence="3 4" key="1">
    <citation type="submission" date="2011-10" db="EMBL/GenBank/DDBJ databases">
        <authorList>
            <person name="Genoscope - CEA"/>
        </authorList>
    </citation>
    <scope>NUCLEOTIDE SEQUENCE [LARGE SCALE GENOMIC DNA]</scope>
    <source>
        <strain evidence="3 4">RCC 1105</strain>
    </source>
</reference>
<protein>
    <submittedName>
        <fullName evidence="3">Uncharacterized protein</fullName>
    </submittedName>
</protein>
<dbReference type="KEGG" id="bpg:Bathy06g03700"/>
<evidence type="ECO:0000256" key="1">
    <source>
        <dbReference type="SAM" id="MobiDB-lite"/>
    </source>
</evidence>
<feature type="transmembrane region" description="Helical" evidence="2">
    <location>
        <begin position="21"/>
        <end position="40"/>
    </location>
</feature>
<keyword evidence="2" id="KW-0812">Transmembrane</keyword>
<keyword evidence="2" id="KW-1133">Transmembrane helix</keyword>
<feature type="region of interest" description="Disordered" evidence="1">
    <location>
        <begin position="108"/>
        <end position="155"/>
    </location>
</feature>
<evidence type="ECO:0000313" key="3">
    <source>
        <dbReference type="EMBL" id="CCO17431.1"/>
    </source>
</evidence>